<sequence>MEEDELEEGEASEDEVEVNVIIRDGDAGGEAIPPKQPVQLQFADGLKRLRRLGTTNPPSLHLLGIDAKHSWPEKKYENRSGGGFVSGIYEVSNKVLSERARRFGVSDAPKSAPTPEAIAKLYKSLDVKDEDFARGRYRADALIMRGTEDLSTKDVFEYFQAYAPASIEWINDSSCNVVWLDAAGPVRALIGLSCPILPREADLKKSRHTFKSRNGQKSQDSGGNKLSDDGGTPKIKIKKEKKDKSKKK</sequence>
<proteinExistence type="inferred from homology"/>
<gene>
    <name evidence="4" type="ORF">OTU49_011127</name>
</gene>
<dbReference type="GO" id="GO:0005634">
    <property type="term" value="C:nucleus"/>
    <property type="evidence" value="ECO:0007669"/>
    <property type="project" value="TreeGrafter"/>
</dbReference>
<comment type="similarity">
    <text evidence="1">Belongs to the NCBP3 family.</text>
</comment>
<keyword evidence="5" id="KW-1185">Reference proteome</keyword>
<feature type="region of interest" description="Disordered" evidence="3">
    <location>
        <begin position="205"/>
        <end position="248"/>
    </location>
</feature>
<feature type="non-terminal residue" evidence="4">
    <location>
        <position position="248"/>
    </location>
</feature>
<dbReference type="PANTHER" id="PTHR16291:SF0">
    <property type="entry name" value="NUCLEAR CAP-BINDING PROTEIN SUBUNIT 3"/>
    <property type="match status" value="1"/>
</dbReference>
<dbReference type="GO" id="GO:0003729">
    <property type="term" value="F:mRNA binding"/>
    <property type="evidence" value="ECO:0007669"/>
    <property type="project" value="InterPro"/>
</dbReference>
<feature type="compositionally biased region" description="Basic residues" evidence="3">
    <location>
        <begin position="235"/>
        <end position="248"/>
    </location>
</feature>
<comment type="caution">
    <text evidence="4">The sequence shown here is derived from an EMBL/GenBank/DDBJ whole genome shotgun (WGS) entry which is preliminary data.</text>
</comment>
<dbReference type="InterPro" id="IPR019416">
    <property type="entry name" value="NCBP3"/>
</dbReference>
<evidence type="ECO:0000313" key="4">
    <source>
        <dbReference type="EMBL" id="KAK8724552.1"/>
    </source>
</evidence>
<evidence type="ECO:0000256" key="3">
    <source>
        <dbReference type="SAM" id="MobiDB-lite"/>
    </source>
</evidence>
<evidence type="ECO:0000256" key="2">
    <source>
        <dbReference type="ARBA" id="ARBA00019876"/>
    </source>
</evidence>
<evidence type="ECO:0000313" key="5">
    <source>
        <dbReference type="Proteomes" id="UP001445076"/>
    </source>
</evidence>
<dbReference type="PANTHER" id="PTHR16291">
    <property type="entry name" value="NUCLEAR CAP-BINDING PROTEIN SUBUNIT 3"/>
    <property type="match status" value="1"/>
</dbReference>
<name>A0AAW0W6P1_CHEQU</name>
<dbReference type="Pfam" id="PF10309">
    <property type="entry name" value="NCBP3"/>
    <property type="match status" value="1"/>
</dbReference>
<evidence type="ECO:0000256" key="1">
    <source>
        <dbReference type="ARBA" id="ARBA00006069"/>
    </source>
</evidence>
<dbReference type="EMBL" id="JARKIK010000085">
    <property type="protein sequence ID" value="KAK8724552.1"/>
    <property type="molecule type" value="Genomic_DNA"/>
</dbReference>
<reference evidence="4 5" key="1">
    <citation type="journal article" date="2024" name="BMC Genomics">
        <title>Genome assembly of redclaw crayfish (Cherax quadricarinatus) provides insights into its immune adaptation and hypoxia tolerance.</title>
        <authorList>
            <person name="Liu Z."/>
            <person name="Zheng J."/>
            <person name="Li H."/>
            <person name="Fang K."/>
            <person name="Wang S."/>
            <person name="He J."/>
            <person name="Zhou D."/>
            <person name="Weng S."/>
            <person name="Chi M."/>
            <person name="Gu Z."/>
            <person name="He J."/>
            <person name="Li F."/>
            <person name="Wang M."/>
        </authorList>
    </citation>
    <scope>NUCLEOTIDE SEQUENCE [LARGE SCALE GENOMIC DNA]</scope>
    <source>
        <strain evidence="4">ZL_2023a</strain>
    </source>
</reference>
<protein>
    <recommendedName>
        <fullName evidence="2">Nuclear cap-binding protein subunit 3</fullName>
    </recommendedName>
</protein>
<organism evidence="4 5">
    <name type="scientific">Cherax quadricarinatus</name>
    <name type="common">Australian red claw crayfish</name>
    <dbReference type="NCBI Taxonomy" id="27406"/>
    <lineage>
        <taxon>Eukaryota</taxon>
        <taxon>Metazoa</taxon>
        <taxon>Ecdysozoa</taxon>
        <taxon>Arthropoda</taxon>
        <taxon>Crustacea</taxon>
        <taxon>Multicrustacea</taxon>
        <taxon>Malacostraca</taxon>
        <taxon>Eumalacostraca</taxon>
        <taxon>Eucarida</taxon>
        <taxon>Decapoda</taxon>
        <taxon>Pleocyemata</taxon>
        <taxon>Astacidea</taxon>
        <taxon>Parastacoidea</taxon>
        <taxon>Parastacidae</taxon>
        <taxon>Cherax</taxon>
    </lineage>
</organism>
<dbReference type="AlphaFoldDB" id="A0AAW0W6P1"/>
<dbReference type="Proteomes" id="UP001445076">
    <property type="component" value="Unassembled WGS sequence"/>
</dbReference>
<feature type="compositionally biased region" description="Polar residues" evidence="3">
    <location>
        <begin position="212"/>
        <end position="224"/>
    </location>
</feature>
<dbReference type="GO" id="GO:0000340">
    <property type="term" value="F:RNA 7-methylguanosine cap binding"/>
    <property type="evidence" value="ECO:0007669"/>
    <property type="project" value="InterPro"/>
</dbReference>
<accession>A0AAW0W6P1</accession>